<evidence type="ECO:0000313" key="6">
    <source>
        <dbReference type="Proteomes" id="UP001154078"/>
    </source>
</evidence>
<gene>
    <name evidence="5" type="ORF">MELIAE_LOCUS5121</name>
</gene>
<evidence type="ECO:0000256" key="3">
    <source>
        <dbReference type="ARBA" id="ARBA00060902"/>
    </source>
</evidence>
<keyword evidence="6" id="KW-1185">Reference proteome</keyword>
<evidence type="ECO:0000256" key="1">
    <source>
        <dbReference type="ARBA" id="ARBA00022729"/>
    </source>
</evidence>
<feature type="chain" id="PRO_5040328141" evidence="4">
    <location>
        <begin position="19"/>
        <end position="239"/>
    </location>
</feature>
<evidence type="ECO:0000256" key="4">
    <source>
        <dbReference type="SAM" id="SignalP"/>
    </source>
</evidence>
<evidence type="ECO:0000256" key="2">
    <source>
        <dbReference type="ARBA" id="ARBA00023108"/>
    </source>
</evidence>
<organism evidence="5 6">
    <name type="scientific">Brassicogethes aeneus</name>
    <name type="common">Rape pollen beetle</name>
    <name type="synonym">Meligethes aeneus</name>
    <dbReference type="NCBI Taxonomy" id="1431903"/>
    <lineage>
        <taxon>Eukaryota</taxon>
        <taxon>Metazoa</taxon>
        <taxon>Ecdysozoa</taxon>
        <taxon>Arthropoda</taxon>
        <taxon>Hexapoda</taxon>
        <taxon>Insecta</taxon>
        <taxon>Pterygota</taxon>
        <taxon>Neoptera</taxon>
        <taxon>Endopterygota</taxon>
        <taxon>Coleoptera</taxon>
        <taxon>Polyphaga</taxon>
        <taxon>Cucujiformia</taxon>
        <taxon>Nitidulidae</taxon>
        <taxon>Meligethinae</taxon>
        <taxon>Brassicogethes</taxon>
    </lineage>
</organism>
<dbReference type="FunFam" id="3.15.10.30:FF:000001">
    <property type="entry name" value="Takeout-like protein 1"/>
    <property type="match status" value="1"/>
</dbReference>
<sequence length="239" mass="26312">MSDLKLVCLAAVIGFASCLNIPSYFKPCNKGDYSCMTEQAQNTLKNILNGDKSFKIPTLSPLTLDEVTIPGKTISTTFKPLIIHGINSLKIKSAKIDTDSKSGSIDLFIPNIMFTGDYALTGRILVLQLNGHGKGNITVVDGTGKYDFKYNLVEKNGEKYAKIVSSDYKIGLKRAYFQFDNLFAGNSELTKSTNDIINGEWKTVVEEFSDGMSEIIKSILKLALGNYMNAIPINKLIKE</sequence>
<dbReference type="InterPro" id="IPR010562">
    <property type="entry name" value="Haemolymph_juvenile_hormone-bd"/>
</dbReference>
<dbReference type="Gene3D" id="3.15.10.30">
    <property type="entry name" value="Haemolymph juvenile hormone binding protein"/>
    <property type="match status" value="1"/>
</dbReference>
<feature type="signal peptide" evidence="4">
    <location>
        <begin position="1"/>
        <end position="18"/>
    </location>
</feature>
<proteinExistence type="inferred from homology"/>
<dbReference type="EMBL" id="OV121134">
    <property type="protein sequence ID" value="CAH0553013.1"/>
    <property type="molecule type" value="Genomic_DNA"/>
</dbReference>
<evidence type="ECO:0000313" key="5">
    <source>
        <dbReference type="EMBL" id="CAH0553013.1"/>
    </source>
</evidence>
<keyword evidence="1 4" id="KW-0732">Signal</keyword>
<dbReference type="InterPro" id="IPR038606">
    <property type="entry name" value="To_sf"/>
</dbReference>
<dbReference type="PANTHER" id="PTHR11008">
    <property type="entry name" value="PROTEIN TAKEOUT-LIKE PROTEIN"/>
    <property type="match status" value="1"/>
</dbReference>
<dbReference type="SMART" id="SM00700">
    <property type="entry name" value="JHBP"/>
    <property type="match status" value="1"/>
</dbReference>
<dbReference type="OrthoDB" id="8190514at2759"/>
<keyword evidence="2" id="KW-0090">Biological rhythms</keyword>
<reference evidence="5" key="1">
    <citation type="submission" date="2021-12" db="EMBL/GenBank/DDBJ databases">
        <authorList>
            <person name="King R."/>
        </authorList>
    </citation>
    <scope>NUCLEOTIDE SEQUENCE</scope>
</reference>
<dbReference type="Pfam" id="PF06585">
    <property type="entry name" value="JHBP"/>
    <property type="match status" value="1"/>
</dbReference>
<dbReference type="PANTHER" id="PTHR11008:SF32">
    <property type="entry name" value="CIRCADIAN CLOCK-CONTROLLED PROTEIN DAYWAKE-RELATED"/>
    <property type="match status" value="1"/>
</dbReference>
<comment type="similarity">
    <text evidence="3">Belongs to the TO family.</text>
</comment>
<accession>A0A9P0B337</accession>
<dbReference type="Proteomes" id="UP001154078">
    <property type="component" value="Chromosome 3"/>
</dbReference>
<dbReference type="GO" id="GO:0005615">
    <property type="term" value="C:extracellular space"/>
    <property type="evidence" value="ECO:0007669"/>
    <property type="project" value="TreeGrafter"/>
</dbReference>
<dbReference type="GO" id="GO:0007623">
    <property type="term" value="P:circadian rhythm"/>
    <property type="evidence" value="ECO:0007669"/>
    <property type="project" value="UniProtKB-ARBA"/>
</dbReference>
<dbReference type="PROSITE" id="PS51257">
    <property type="entry name" value="PROKAR_LIPOPROTEIN"/>
    <property type="match status" value="1"/>
</dbReference>
<protein>
    <submittedName>
        <fullName evidence="5">Uncharacterized protein</fullName>
    </submittedName>
</protein>
<dbReference type="AlphaFoldDB" id="A0A9P0B337"/>
<name>A0A9P0B337_BRAAE</name>